<sequence length="103" mass="12049">MTCSLPCLIVPTTHFLLLLRRQSVLLLHKRLAVEHLMLGMPHARCMPSDYCLAFLLTQLLKAARHHLHSQDIYEDDVKKESTATLALYRWTTNFIKYWELINS</sequence>
<proteinExistence type="predicted"/>
<name>A0A7S3VRX5_DUNTE</name>
<dbReference type="AlphaFoldDB" id="A0A7S3VRX5"/>
<dbReference type="EMBL" id="HBIP01029644">
    <property type="protein sequence ID" value="CAE0502849.1"/>
    <property type="molecule type" value="Transcribed_RNA"/>
</dbReference>
<protein>
    <submittedName>
        <fullName evidence="1">Uncharacterized protein</fullName>
    </submittedName>
</protein>
<accession>A0A7S3VRX5</accession>
<evidence type="ECO:0000313" key="1">
    <source>
        <dbReference type="EMBL" id="CAE0502849.1"/>
    </source>
</evidence>
<reference evidence="1" key="1">
    <citation type="submission" date="2021-01" db="EMBL/GenBank/DDBJ databases">
        <authorList>
            <person name="Corre E."/>
            <person name="Pelletier E."/>
            <person name="Niang G."/>
            <person name="Scheremetjew M."/>
            <person name="Finn R."/>
            <person name="Kale V."/>
            <person name="Holt S."/>
            <person name="Cochrane G."/>
            <person name="Meng A."/>
            <person name="Brown T."/>
            <person name="Cohen L."/>
        </authorList>
    </citation>
    <scope>NUCLEOTIDE SEQUENCE</scope>
    <source>
        <strain evidence="1">CCMP1320</strain>
    </source>
</reference>
<organism evidence="1">
    <name type="scientific">Dunaliella tertiolecta</name>
    <name type="common">Green alga</name>
    <dbReference type="NCBI Taxonomy" id="3047"/>
    <lineage>
        <taxon>Eukaryota</taxon>
        <taxon>Viridiplantae</taxon>
        <taxon>Chlorophyta</taxon>
        <taxon>core chlorophytes</taxon>
        <taxon>Chlorophyceae</taxon>
        <taxon>CS clade</taxon>
        <taxon>Chlamydomonadales</taxon>
        <taxon>Dunaliellaceae</taxon>
        <taxon>Dunaliella</taxon>
    </lineage>
</organism>
<gene>
    <name evidence="1" type="ORF">DTER00134_LOCUS17922</name>
</gene>